<evidence type="ECO:0000256" key="2">
    <source>
        <dbReference type="SAM" id="Phobius"/>
    </source>
</evidence>
<feature type="compositionally biased region" description="Basic and acidic residues" evidence="1">
    <location>
        <begin position="79"/>
        <end position="88"/>
    </location>
</feature>
<protein>
    <submittedName>
        <fullName evidence="4">SPOR domain-containing protein</fullName>
    </submittedName>
</protein>
<comment type="caution">
    <text evidence="4">The sequence shown here is derived from an EMBL/GenBank/DDBJ whole genome shotgun (WGS) entry which is preliminary data.</text>
</comment>
<feature type="region of interest" description="Disordered" evidence="1">
    <location>
        <begin position="1"/>
        <end position="29"/>
    </location>
</feature>
<feature type="compositionally biased region" description="Basic residues" evidence="1">
    <location>
        <begin position="10"/>
        <end position="25"/>
    </location>
</feature>
<keyword evidence="2" id="KW-0812">Transmembrane</keyword>
<dbReference type="InterPro" id="IPR007730">
    <property type="entry name" value="SPOR-like_dom"/>
</dbReference>
<dbReference type="RefSeq" id="WP_215980205.1">
    <property type="nucleotide sequence ID" value="NZ_BAAAFA010000001.1"/>
</dbReference>
<accession>A0ABN1L348</accession>
<dbReference type="Pfam" id="PF05036">
    <property type="entry name" value="SPOR"/>
    <property type="match status" value="1"/>
</dbReference>
<organism evidence="4 5">
    <name type="scientific">Colwellia asteriadis</name>
    <dbReference type="NCBI Taxonomy" id="517723"/>
    <lineage>
        <taxon>Bacteria</taxon>
        <taxon>Pseudomonadati</taxon>
        <taxon>Pseudomonadota</taxon>
        <taxon>Gammaproteobacteria</taxon>
        <taxon>Alteromonadales</taxon>
        <taxon>Colwelliaceae</taxon>
        <taxon>Colwellia</taxon>
    </lineage>
</organism>
<dbReference type="PANTHER" id="PTHR38687:SF2">
    <property type="entry name" value="CELL DIVISION PROTEIN FTSN"/>
    <property type="match status" value="1"/>
</dbReference>
<name>A0ABN1L348_9GAMM</name>
<sequence length="190" mass="21469">MPNQDYISRKPTKKKSPKGSAKAKKNSAPAKATLPLKSKVIILVTLLCIGAFGYGLWALKTAPSTKVPVTEKPQTAPENEAKTLPEPPKEKWSYVKGLEQKEVEVGQYEVKEKGPYKMQCGSFRTQKQAEVLKANIAFAGLESTIQKVDGTNGTWYKVFLGPYQRKRLAEKDKHNLRRNNINHCQIWLWR</sequence>
<keyword evidence="2" id="KW-0472">Membrane</keyword>
<gene>
    <name evidence="4" type="ORF">GCM10009111_04270</name>
</gene>
<evidence type="ECO:0000313" key="4">
    <source>
        <dbReference type="EMBL" id="GAA0811576.1"/>
    </source>
</evidence>
<feature type="transmembrane region" description="Helical" evidence="2">
    <location>
        <begin position="40"/>
        <end position="59"/>
    </location>
</feature>
<dbReference type="InterPro" id="IPR052521">
    <property type="entry name" value="Cell_div_SPOR-domain"/>
</dbReference>
<reference evidence="4 5" key="1">
    <citation type="journal article" date="2019" name="Int. J. Syst. Evol. Microbiol.">
        <title>The Global Catalogue of Microorganisms (GCM) 10K type strain sequencing project: providing services to taxonomists for standard genome sequencing and annotation.</title>
        <authorList>
            <consortium name="The Broad Institute Genomics Platform"/>
            <consortium name="The Broad Institute Genome Sequencing Center for Infectious Disease"/>
            <person name="Wu L."/>
            <person name="Ma J."/>
        </authorList>
    </citation>
    <scope>NUCLEOTIDE SEQUENCE [LARGE SCALE GENOMIC DNA]</scope>
    <source>
        <strain evidence="4 5">JCM 15608</strain>
    </source>
</reference>
<feature type="domain" description="SPOR" evidence="3">
    <location>
        <begin position="110"/>
        <end position="190"/>
    </location>
</feature>
<dbReference type="Proteomes" id="UP001500021">
    <property type="component" value="Unassembled WGS sequence"/>
</dbReference>
<keyword evidence="5" id="KW-1185">Reference proteome</keyword>
<keyword evidence="2" id="KW-1133">Transmembrane helix</keyword>
<evidence type="ECO:0000259" key="3">
    <source>
        <dbReference type="PROSITE" id="PS51724"/>
    </source>
</evidence>
<dbReference type="EMBL" id="BAAAFA010000001">
    <property type="protein sequence ID" value="GAA0811576.1"/>
    <property type="molecule type" value="Genomic_DNA"/>
</dbReference>
<evidence type="ECO:0000313" key="5">
    <source>
        <dbReference type="Proteomes" id="UP001500021"/>
    </source>
</evidence>
<dbReference type="PANTHER" id="PTHR38687">
    <property type="entry name" value="CELL DIVISION PROTEIN DEDD-RELATED"/>
    <property type="match status" value="1"/>
</dbReference>
<feature type="region of interest" description="Disordered" evidence="1">
    <location>
        <begin position="66"/>
        <end position="88"/>
    </location>
</feature>
<evidence type="ECO:0000256" key="1">
    <source>
        <dbReference type="SAM" id="MobiDB-lite"/>
    </source>
</evidence>
<dbReference type="PROSITE" id="PS51724">
    <property type="entry name" value="SPOR"/>
    <property type="match status" value="1"/>
</dbReference>
<proteinExistence type="predicted"/>